<dbReference type="EMBL" id="RSDW01000001">
    <property type="protein sequence ID" value="RSL16985.1"/>
    <property type="molecule type" value="Genomic_DNA"/>
</dbReference>
<gene>
    <name evidence="9" type="ORF">EDE15_2513</name>
</gene>
<evidence type="ECO:0000256" key="4">
    <source>
        <dbReference type="ARBA" id="ARBA00012670"/>
    </source>
</evidence>
<evidence type="ECO:0000256" key="2">
    <source>
        <dbReference type="ARBA" id="ARBA00007186"/>
    </source>
</evidence>
<dbReference type="EC" id="3.2.1.55" evidence="4"/>
<keyword evidence="10" id="KW-1185">Reference proteome</keyword>
<dbReference type="RefSeq" id="WP_125485530.1">
    <property type="nucleotide sequence ID" value="NZ_RSDW01000001.1"/>
</dbReference>
<evidence type="ECO:0000256" key="3">
    <source>
        <dbReference type="ARBA" id="ARBA00011165"/>
    </source>
</evidence>
<dbReference type="OrthoDB" id="9758333at2"/>
<reference evidence="9 10" key="1">
    <citation type="submission" date="2018-12" db="EMBL/GenBank/DDBJ databases">
        <title>Sequencing of bacterial isolates from soil warming experiment in Harvard Forest, Massachusetts, USA.</title>
        <authorList>
            <person name="Deangelis K."/>
        </authorList>
    </citation>
    <scope>NUCLEOTIDE SEQUENCE [LARGE SCALE GENOMIC DNA]</scope>
    <source>
        <strain evidence="9 10">EB153</strain>
    </source>
</reference>
<evidence type="ECO:0000313" key="10">
    <source>
        <dbReference type="Proteomes" id="UP000269669"/>
    </source>
</evidence>
<accession>A0A3R9QA86</accession>
<evidence type="ECO:0000256" key="1">
    <source>
        <dbReference type="ARBA" id="ARBA00001462"/>
    </source>
</evidence>
<dbReference type="InterPro" id="IPR006311">
    <property type="entry name" value="TAT_signal"/>
</dbReference>
<dbReference type="PANTHER" id="PTHR43576:SF2">
    <property type="entry name" value="INTRACELLULAR EXO-ALPHA-L-ARABINOFURANOSIDASE 2"/>
    <property type="match status" value="1"/>
</dbReference>
<dbReference type="SUPFAM" id="SSF51445">
    <property type="entry name" value="(Trans)glycosidases"/>
    <property type="match status" value="1"/>
</dbReference>
<protein>
    <recommendedName>
        <fullName evidence="4">non-reducing end alpha-L-arabinofuranosidase</fullName>
        <ecNumber evidence="4">3.2.1.55</ecNumber>
    </recommendedName>
</protein>
<dbReference type="SMART" id="SM00813">
    <property type="entry name" value="Alpha-L-AF_C"/>
    <property type="match status" value="1"/>
</dbReference>
<name>A0A3R9QA86_9BACT</name>
<dbReference type="Pfam" id="PF06964">
    <property type="entry name" value="Alpha-L-AF_C"/>
    <property type="match status" value="1"/>
</dbReference>
<dbReference type="GO" id="GO:0046556">
    <property type="term" value="F:alpha-L-arabinofuranosidase activity"/>
    <property type="evidence" value="ECO:0007669"/>
    <property type="project" value="UniProtKB-EC"/>
</dbReference>
<dbReference type="InterPro" id="IPR017853">
    <property type="entry name" value="GH"/>
</dbReference>
<dbReference type="Pfam" id="PF22848">
    <property type="entry name" value="ASD1_dom"/>
    <property type="match status" value="1"/>
</dbReference>
<organism evidence="9 10">
    <name type="scientific">Edaphobacter aggregans</name>
    <dbReference type="NCBI Taxonomy" id="570835"/>
    <lineage>
        <taxon>Bacteria</taxon>
        <taxon>Pseudomonadati</taxon>
        <taxon>Acidobacteriota</taxon>
        <taxon>Terriglobia</taxon>
        <taxon>Terriglobales</taxon>
        <taxon>Acidobacteriaceae</taxon>
        <taxon>Edaphobacter</taxon>
    </lineage>
</organism>
<evidence type="ECO:0000256" key="7">
    <source>
        <dbReference type="ARBA" id="ARBA00023295"/>
    </source>
</evidence>
<keyword evidence="6" id="KW-0119">Carbohydrate metabolism</keyword>
<dbReference type="InterPro" id="IPR010720">
    <property type="entry name" value="Alpha-L-AF_C"/>
</dbReference>
<evidence type="ECO:0000256" key="6">
    <source>
        <dbReference type="ARBA" id="ARBA00023277"/>
    </source>
</evidence>
<dbReference type="GO" id="GO:0046373">
    <property type="term" value="P:L-arabinose metabolic process"/>
    <property type="evidence" value="ECO:0007669"/>
    <property type="project" value="InterPro"/>
</dbReference>
<dbReference type="InterPro" id="IPR055235">
    <property type="entry name" value="ASD1_cat"/>
</dbReference>
<comment type="catalytic activity">
    <reaction evidence="1">
        <text>Hydrolysis of terminal non-reducing alpha-L-arabinofuranoside residues in alpha-L-arabinosides.</text>
        <dbReference type="EC" id="3.2.1.55"/>
    </reaction>
</comment>
<evidence type="ECO:0000259" key="8">
    <source>
        <dbReference type="SMART" id="SM00813"/>
    </source>
</evidence>
<dbReference type="PANTHER" id="PTHR43576">
    <property type="entry name" value="ALPHA-L-ARABINOFURANOSIDASE C-RELATED"/>
    <property type="match status" value="1"/>
</dbReference>
<dbReference type="Proteomes" id="UP000269669">
    <property type="component" value="Unassembled WGS sequence"/>
</dbReference>
<dbReference type="AlphaFoldDB" id="A0A3R9QA86"/>
<dbReference type="PROSITE" id="PS51318">
    <property type="entry name" value="TAT"/>
    <property type="match status" value="1"/>
</dbReference>
<dbReference type="Gene3D" id="3.20.20.80">
    <property type="entry name" value="Glycosidases"/>
    <property type="match status" value="1"/>
</dbReference>
<comment type="subunit">
    <text evidence="3">Homohexamer; trimer of dimers.</text>
</comment>
<comment type="similarity">
    <text evidence="2">Belongs to the glycosyl hydrolase 51 family.</text>
</comment>
<dbReference type="GO" id="GO:0000272">
    <property type="term" value="P:polysaccharide catabolic process"/>
    <property type="evidence" value="ECO:0007669"/>
    <property type="project" value="TreeGrafter"/>
</dbReference>
<evidence type="ECO:0000313" key="9">
    <source>
        <dbReference type="EMBL" id="RSL16985.1"/>
    </source>
</evidence>
<evidence type="ECO:0000256" key="5">
    <source>
        <dbReference type="ARBA" id="ARBA00022801"/>
    </source>
</evidence>
<keyword evidence="5" id="KW-0378">Hydrolase</keyword>
<proteinExistence type="inferred from homology"/>
<sequence length="571" mass="61790">MTLKPSPTSSRRSFLKASTLAASAIALRGSNILAQATQADAHIEIMPGEPIATISPEIYSHFIEHLGGVIYDGVWVGENSKIPNQRGVRTAFIDAMRAVRAPLLRWPGGCFADSYDWRDGIGPASKRPARTAFWGQQDTNQYGLHEFMRTCRAIGCKPYLASNLRTLPARDFYQQIEYCNAPAGNVPSNSAAPAVPNSFATERAANGDVTPFNVDIWGVGNESWGCGGNLTPEEYAAEYRRFTAWTPSYTREPLRFVAVGPNGDDVDWTTRLFKALHANPERRHLWGLSVHYYTSGSPSKFAAGDALQFNDADFYDLLTRGSIMERVVTDHWGAMADTDKEHRVKLVVDEWGAWYGKGTELAPEYNLSQQSTMRDALLTGITLDIFQRHADKVAVANVAQSINCIHSLMLAQGDKFTVTPTFHVFKMYLPHQGAQAVRAEFKAPDIANPLANAPIPVGGNSYRGSLEAVKTLAGLSGSASVATTGNGKVLTLSVVNPHLDKALTTEVAVRGATIASAKGTVLVSKDVHDHNDFAHPDAVKPTIATVAGPAGGRLLHTFPAASVTTLELTLA</sequence>
<keyword evidence="7" id="KW-0326">Glycosidase</keyword>
<feature type="domain" description="Alpha-L-arabinofuranosidase C-terminal" evidence="8">
    <location>
        <begin position="349"/>
        <end position="562"/>
    </location>
</feature>
<comment type="caution">
    <text evidence="9">The sequence shown here is derived from an EMBL/GenBank/DDBJ whole genome shotgun (WGS) entry which is preliminary data.</text>
</comment>
<dbReference type="SUPFAM" id="SSF51011">
    <property type="entry name" value="Glycosyl hydrolase domain"/>
    <property type="match status" value="1"/>
</dbReference>
<dbReference type="InterPro" id="IPR013780">
    <property type="entry name" value="Glyco_hydro_b"/>
</dbReference>
<dbReference type="Gene3D" id="2.60.40.1180">
    <property type="entry name" value="Golgi alpha-mannosidase II"/>
    <property type="match status" value="1"/>
</dbReference>